<dbReference type="GO" id="GO:1901990">
    <property type="term" value="P:regulation of mitotic cell cycle phase transition"/>
    <property type="evidence" value="ECO:0007669"/>
    <property type="project" value="UniProtKB-ARBA"/>
</dbReference>
<evidence type="ECO:0000256" key="4">
    <source>
        <dbReference type="ARBA" id="ARBA00022490"/>
    </source>
</evidence>
<feature type="compositionally biased region" description="Polar residues" evidence="9">
    <location>
        <begin position="1"/>
        <end position="14"/>
    </location>
</feature>
<proteinExistence type="inferred from homology"/>
<reference evidence="11" key="1">
    <citation type="submission" date="2016-11" db="UniProtKB">
        <authorList>
            <consortium name="WormBaseParasite"/>
        </authorList>
    </citation>
    <scope>IDENTIFICATION</scope>
</reference>
<evidence type="ECO:0000313" key="10">
    <source>
        <dbReference type="Proteomes" id="UP000095284"/>
    </source>
</evidence>
<dbReference type="eggNOG" id="KOG2085">
    <property type="taxonomic scope" value="Eukaryota"/>
</dbReference>
<dbReference type="Proteomes" id="UP000095284">
    <property type="component" value="Unplaced"/>
</dbReference>
<evidence type="ECO:0000256" key="9">
    <source>
        <dbReference type="SAM" id="MobiDB-lite"/>
    </source>
</evidence>
<dbReference type="GO" id="GO:0098813">
    <property type="term" value="P:nuclear chromosome segregation"/>
    <property type="evidence" value="ECO:0007669"/>
    <property type="project" value="UniProtKB-ARBA"/>
</dbReference>
<dbReference type="FunFam" id="1.25.10.10:FF:000016">
    <property type="entry name" value="Serine/threonine-protein phosphatase 2A 56 kDa regulatory subunit"/>
    <property type="match status" value="1"/>
</dbReference>
<evidence type="ECO:0000256" key="8">
    <source>
        <dbReference type="PIRNR" id="PIRNR028043"/>
    </source>
</evidence>
<feature type="compositionally biased region" description="Polar residues" evidence="9">
    <location>
        <begin position="27"/>
        <end position="39"/>
    </location>
</feature>
<dbReference type="GO" id="GO:0010948">
    <property type="term" value="P:negative regulation of cell cycle process"/>
    <property type="evidence" value="ECO:0007669"/>
    <property type="project" value="UniProtKB-ARBA"/>
</dbReference>
<dbReference type="WBParaSite" id="BXY_0368900.1">
    <property type="protein sequence ID" value="BXY_0368900.1"/>
    <property type="gene ID" value="BXY_0368900"/>
</dbReference>
<sequence length="478" mass="55849">MTTTENSSPSTAEANNKLPDDIKDTSNDSTEYNLSDSQSVNESIENGVNGYMQSQPSISTEEDFNECIEHCMVIYDFTTDPLSDLRKKETKRNALNALIDYVTMSQKPFSDNVHKRSVGLFSHNCFRILGPPSNSGVEFDPEEDEPVLEASWPHLQLVYDFFLRFVESQSFQVPIAKKYIDQKFIVQLLELFDSEDIRERDFLKTILHRIYGKFLNLRSFTRQQINNIFYTFIYETERHNGIAELLEILGSIINGFSVPLKEEHVTFLLRVLLPLHKAKSLINYHAQLAYCVVQFIDKDVALTESVVHSLLKYWPKVASPKEVMLLNELEEVLDVMEPPEFKKVMVPLFYQLSRCVSSPHFQVAERALYFWNNECIMALVSENIETILPIMFPCLYRNSKTHWNKTIHGFIYNALKMFMEEDQKLFDLCTQNYNKQLQAETSVEEEREQKWKKLEEKAKTNPQFFQYIEFKMEALNVQ</sequence>
<evidence type="ECO:0000256" key="7">
    <source>
        <dbReference type="ARBA" id="ARBA00064351"/>
    </source>
</evidence>
<dbReference type="AlphaFoldDB" id="A0A1I7RSI5"/>
<dbReference type="GO" id="GO:0019888">
    <property type="term" value="F:protein phosphatase regulator activity"/>
    <property type="evidence" value="ECO:0007669"/>
    <property type="project" value="UniProtKB-UniRule"/>
</dbReference>
<dbReference type="InterPro" id="IPR002554">
    <property type="entry name" value="PP2A_B56"/>
</dbReference>
<protein>
    <recommendedName>
        <fullName evidence="8">Serine/threonine protein phosphatase 2A regulatory subunit</fullName>
    </recommendedName>
</protein>
<dbReference type="GO" id="GO:0005634">
    <property type="term" value="C:nucleus"/>
    <property type="evidence" value="ECO:0007669"/>
    <property type="project" value="UniProtKB-SubCell"/>
</dbReference>
<keyword evidence="6" id="KW-0539">Nucleus</keyword>
<dbReference type="Pfam" id="PF01603">
    <property type="entry name" value="B56"/>
    <property type="match status" value="1"/>
</dbReference>
<dbReference type="Gene3D" id="1.25.10.10">
    <property type="entry name" value="Leucine-rich Repeat Variant"/>
    <property type="match status" value="1"/>
</dbReference>
<evidence type="ECO:0000256" key="6">
    <source>
        <dbReference type="ARBA" id="ARBA00023242"/>
    </source>
</evidence>
<dbReference type="InterPro" id="IPR011989">
    <property type="entry name" value="ARM-like"/>
</dbReference>
<name>A0A1I7RSI5_BURXY</name>
<comment type="subcellular location">
    <subcellularLocation>
        <location evidence="2">Cytoplasm</location>
    </subcellularLocation>
    <subcellularLocation>
        <location evidence="1">Nucleus</location>
    </subcellularLocation>
</comment>
<accession>A0A1I7RSI5</accession>
<feature type="region of interest" description="Disordered" evidence="9">
    <location>
        <begin position="1"/>
        <end position="39"/>
    </location>
</feature>
<dbReference type="GO" id="GO:0051754">
    <property type="term" value="P:meiotic sister chromatid cohesion, centromeric"/>
    <property type="evidence" value="ECO:0007669"/>
    <property type="project" value="UniProtKB-ARBA"/>
</dbReference>
<organism evidence="10 11">
    <name type="scientific">Bursaphelenchus xylophilus</name>
    <name type="common">Pinewood nematode worm</name>
    <name type="synonym">Aphelenchoides xylophilus</name>
    <dbReference type="NCBI Taxonomy" id="6326"/>
    <lineage>
        <taxon>Eukaryota</taxon>
        <taxon>Metazoa</taxon>
        <taxon>Ecdysozoa</taxon>
        <taxon>Nematoda</taxon>
        <taxon>Chromadorea</taxon>
        <taxon>Rhabditida</taxon>
        <taxon>Tylenchina</taxon>
        <taxon>Tylenchomorpha</taxon>
        <taxon>Aphelenchoidea</taxon>
        <taxon>Aphelenchoididae</taxon>
        <taxon>Bursaphelenchus</taxon>
    </lineage>
</organism>
<dbReference type="InterPro" id="IPR016024">
    <property type="entry name" value="ARM-type_fold"/>
</dbReference>
<dbReference type="GO" id="GO:0035556">
    <property type="term" value="P:intracellular signal transduction"/>
    <property type="evidence" value="ECO:0007669"/>
    <property type="project" value="UniProtKB-ARBA"/>
</dbReference>
<dbReference type="GO" id="GO:0000159">
    <property type="term" value="C:protein phosphatase type 2A complex"/>
    <property type="evidence" value="ECO:0007669"/>
    <property type="project" value="UniProtKB-UniRule"/>
</dbReference>
<comment type="subunit">
    <text evidence="7">PP2A consists of a common heterodimeric core enzyme, composed of a 36 kDa catalytic subunit (subunit C) and a 65 kDa constant regulatory subunit (PR65 or subunit A), that associates with a variety of regulatory subunits. Proteins that associate with the core dimer include three families of regulatory subunits B (the R2/B/PR55/B55, R3/B''/PR72/PR130/PR59 and R5/B'/B56 families), the 48 kDa variable regulatory subunit, viral proteins, and cell signaling molecules.</text>
</comment>
<dbReference type="GO" id="GO:0005737">
    <property type="term" value="C:cytoplasm"/>
    <property type="evidence" value="ECO:0007669"/>
    <property type="project" value="UniProtKB-SubCell"/>
</dbReference>
<keyword evidence="4" id="KW-0963">Cytoplasm</keyword>
<dbReference type="PANTHER" id="PTHR10257:SF3">
    <property type="entry name" value="SERINE_THREONINE-PROTEIN PHOSPHATASE 2A 56 KDA REGULATORY SUBUNIT GAMMA ISOFORM"/>
    <property type="match status" value="1"/>
</dbReference>
<dbReference type="GO" id="GO:0000775">
    <property type="term" value="C:chromosome, centromeric region"/>
    <property type="evidence" value="ECO:0007669"/>
    <property type="project" value="UniProtKB-ARBA"/>
</dbReference>
<evidence type="ECO:0000313" key="11">
    <source>
        <dbReference type="WBParaSite" id="BXY_0368900.1"/>
    </source>
</evidence>
<dbReference type="PIRSF" id="PIRSF028043">
    <property type="entry name" value="PP2A_B56"/>
    <property type="match status" value="1"/>
</dbReference>
<evidence type="ECO:0000256" key="1">
    <source>
        <dbReference type="ARBA" id="ARBA00004123"/>
    </source>
</evidence>
<evidence type="ECO:0000256" key="5">
    <source>
        <dbReference type="ARBA" id="ARBA00022553"/>
    </source>
</evidence>
<keyword evidence="5" id="KW-0597">Phosphoprotein</keyword>
<dbReference type="PANTHER" id="PTHR10257">
    <property type="entry name" value="SERINE/THREONINE PROTEIN PHOSPHATASE 2A PP2A REGULATORY SUBUNIT B"/>
    <property type="match status" value="1"/>
</dbReference>
<dbReference type="SUPFAM" id="SSF48371">
    <property type="entry name" value="ARM repeat"/>
    <property type="match status" value="1"/>
</dbReference>
<evidence type="ECO:0000256" key="3">
    <source>
        <dbReference type="ARBA" id="ARBA00009745"/>
    </source>
</evidence>
<evidence type="ECO:0000256" key="2">
    <source>
        <dbReference type="ARBA" id="ARBA00004496"/>
    </source>
</evidence>
<comment type="similarity">
    <text evidence="3">Belongs to the phosphatase 2A regulatory subunit B56 family.</text>
</comment>